<dbReference type="Proteomes" id="UP000324222">
    <property type="component" value="Unassembled WGS sequence"/>
</dbReference>
<dbReference type="AlphaFoldDB" id="A0A5B7I5Z4"/>
<evidence type="ECO:0000313" key="1">
    <source>
        <dbReference type="EMBL" id="MPC79162.1"/>
    </source>
</evidence>
<protein>
    <submittedName>
        <fullName evidence="1">Uncharacterized protein</fullName>
    </submittedName>
</protein>
<name>A0A5B7I5Z4_PORTR</name>
<gene>
    <name evidence="1" type="ORF">E2C01_073675</name>
</gene>
<reference evidence="1 2" key="1">
    <citation type="submission" date="2019-05" db="EMBL/GenBank/DDBJ databases">
        <title>Another draft genome of Portunus trituberculatus and its Hox gene families provides insights of decapod evolution.</title>
        <authorList>
            <person name="Jeong J.-H."/>
            <person name="Song I."/>
            <person name="Kim S."/>
            <person name="Choi T."/>
            <person name="Kim D."/>
            <person name="Ryu S."/>
            <person name="Kim W."/>
        </authorList>
    </citation>
    <scope>NUCLEOTIDE SEQUENCE [LARGE SCALE GENOMIC DNA]</scope>
    <source>
        <tissue evidence="1">Muscle</tissue>
    </source>
</reference>
<accession>A0A5B7I5Z4</accession>
<keyword evidence="2" id="KW-1185">Reference proteome</keyword>
<comment type="caution">
    <text evidence="1">The sequence shown here is derived from an EMBL/GenBank/DDBJ whole genome shotgun (WGS) entry which is preliminary data.</text>
</comment>
<dbReference type="EMBL" id="VSRR010050399">
    <property type="protein sequence ID" value="MPC79162.1"/>
    <property type="molecule type" value="Genomic_DNA"/>
</dbReference>
<sequence>MAGLHGEGGGGTDSGGRVCCPALPCALPSVRPRHPHSLGDAHAHDLPVACPT</sequence>
<proteinExistence type="predicted"/>
<organism evidence="1 2">
    <name type="scientific">Portunus trituberculatus</name>
    <name type="common">Swimming crab</name>
    <name type="synonym">Neptunus trituberculatus</name>
    <dbReference type="NCBI Taxonomy" id="210409"/>
    <lineage>
        <taxon>Eukaryota</taxon>
        <taxon>Metazoa</taxon>
        <taxon>Ecdysozoa</taxon>
        <taxon>Arthropoda</taxon>
        <taxon>Crustacea</taxon>
        <taxon>Multicrustacea</taxon>
        <taxon>Malacostraca</taxon>
        <taxon>Eumalacostraca</taxon>
        <taxon>Eucarida</taxon>
        <taxon>Decapoda</taxon>
        <taxon>Pleocyemata</taxon>
        <taxon>Brachyura</taxon>
        <taxon>Eubrachyura</taxon>
        <taxon>Portunoidea</taxon>
        <taxon>Portunidae</taxon>
        <taxon>Portuninae</taxon>
        <taxon>Portunus</taxon>
    </lineage>
</organism>
<evidence type="ECO:0000313" key="2">
    <source>
        <dbReference type="Proteomes" id="UP000324222"/>
    </source>
</evidence>